<evidence type="ECO:0000256" key="2">
    <source>
        <dbReference type="ARBA" id="ARBA00022448"/>
    </source>
</evidence>
<dbReference type="GO" id="GO:0006865">
    <property type="term" value="P:amino acid transport"/>
    <property type="evidence" value="ECO:0007669"/>
    <property type="project" value="UniProtKB-KW"/>
</dbReference>
<dbReference type="GO" id="GO:0043190">
    <property type="term" value="C:ATP-binding cassette (ABC) transporter complex"/>
    <property type="evidence" value="ECO:0007669"/>
    <property type="project" value="InterPro"/>
</dbReference>
<dbReference type="InterPro" id="IPR043429">
    <property type="entry name" value="ArtM/GltK/GlnP/TcyL/YhdX-like"/>
</dbReference>
<dbReference type="NCBIfam" id="TIGR01726">
    <property type="entry name" value="HEQRo_perm_3TM"/>
    <property type="match status" value="1"/>
</dbReference>
<keyword evidence="11" id="KW-1185">Reference proteome</keyword>
<keyword evidence="6 8" id="KW-1133">Transmembrane helix</keyword>
<reference evidence="10 11" key="1">
    <citation type="submission" date="2016-12" db="EMBL/GenBank/DDBJ databases">
        <title>The draft genome sequence of Actinophytocola xinjiangensis.</title>
        <authorList>
            <person name="Wang W."/>
            <person name="Yuan L."/>
        </authorList>
    </citation>
    <scope>NUCLEOTIDE SEQUENCE [LARGE SCALE GENOMIC DNA]</scope>
    <source>
        <strain evidence="10 11">CGMCC 4.4663</strain>
    </source>
</reference>
<keyword evidence="3" id="KW-1003">Cell membrane</keyword>
<name>A0A7Z0WKE9_9PSEU</name>
<evidence type="ECO:0000256" key="6">
    <source>
        <dbReference type="ARBA" id="ARBA00022989"/>
    </source>
</evidence>
<comment type="similarity">
    <text evidence="8">Belongs to the binding-protein-dependent transport system permease family.</text>
</comment>
<proteinExistence type="inferred from homology"/>
<evidence type="ECO:0000256" key="7">
    <source>
        <dbReference type="ARBA" id="ARBA00023136"/>
    </source>
</evidence>
<evidence type="ECO:0000259" key="9">
    <source>
        <dbReference type="PROSITE" id="PS50928"/>
    </source>
</evidence>
<dbReference type="RefSeq" id="WP_075134422.1">
    <property type="nucleotide sequence ID" value="NZ_MSIF01000009.1"/>
</dbReference>
<dbReference type="AlphaFoldDB" id="A0A7Z0WKE9"/>
<keyword evidence="7 8" id="KW-0472">Membrane</keyword>
<organism evidence="10 11">
    <name type="scientific">Actinophytocola xinjiangensis</name>
    <dbReference type="NCBI Taxonomy" id="485602"/>
    <lineage>
        <taxon>Bacteria</taxon>
        <taxon>Bacillati</taxon>
        <taxon>Actinomycetota</taxon>
        <taxon>Actinomycetes</taxon>
        <taxon>Pseudonocardiales</taxon>
        <taxon>Pseudonocardiaceae</taxon>
    </lineage>
</organism>
<dbReference type="CDD" id="cd06261">
    <property type="entry name" value="TM_PBP2"/>
    <property type="match status" value="1"/>
</dbReference>
<dbReference type="PANTHER" id="PTHR30614">
    <property type="entry name" value="MEMBRANE COMPONENT OF AMINO ACID ABC TRANSPORTER"/>
    <property type="match status" value="1"/>
</dbReference>
<feature type="transmembrane region" description="Helical" evidence="8">
    <location>
        <begin position="12"/>
        <end position="33"/>
    </location>
</feature>
<dbReference type="PANTHER" id="PTHR30614:SF0">
    <property type="entry name" value="L-CYSTINE TRANSPORT SYSTEM PERMEASE PROTEIN TCYL"/>
    <property type="match status" value="1"/>
</dbReference>
<evidence type="ECO:0000256" key="3">
    <source>
        <dbReference type="ARBA" id="ARBA00022475"/>
    </source>
</evidence>
<dbReference type="OrthoDB" id="9814902at2"/>
<dbReference type="Pfam" id="PF00528">
    <property type="entry name" value="BPD_transp_1"/>
    <property type="match status" value="1"/>
</dbReference>
<gene>
    <name evidence="10" type="ORF">BLA60_19880</name>
</gene>
<feature type="transmembrane region" description="Helical" evidence="8">
    <location>
        <begin position="231"/>
        <end position="249"/>
    </location>
</feature>
<comment type="subcellular location">
    <subcellularLocation>
        <location evidence="1 8">Cell membrane</location>
        <topology evidence="1 8">Multi-pass membrane protein</topology>
    </subcellularLocation>
</comment>
<evidence type="ECO:0000256" key="8">
    <source>
        <dbReference type="RuleBase" id="RU363032"/>
    </source>
</evidence>
<accession>A0A7Z0WKE9</accession>
<keyword evidence="2 8" id="KW-0813">Transport</keyword>
<dbReference type="GO" id="GO:0022857">
    <property type="term" value="F:transmembrane transporter activity"/>
    <property type="evidence" value="ECO:0007669"/>
    <property type="project" value="InterPro"/>
</dbReference>
<evidence type="ECO:0000256" key="4">
    <source>
        <dbReference type="ARBA" id="ARBA00022692"/>
    </source>
</evidence>
<keyword evidence="5" id="KW-0029">Amino-acid transport</keyword>
<evidence type="ECO:0000313" key="10">
    <source>
        <dbReference type="EMBL" id="OLF09429.1"/>
    </source>
</evidence>
<evidence type="ECO:0000256" key="1">
    <source>
        <dbReference type="ARBA" id="ARBA00004651"/>
    </source>
</evidence>
<comment type="caution">
    <text evidence="10">The sequence shown here is derived from an EMBL/GenBank/DDBJ whole genome shotgun (WGS) entry which is preliminary data.</text>
</comment>
<dbReference type="SUPFAM" id="SSF161098">
    <property type="entry name" value="MetI-like"/>
    <property type="match status" value="1"/>
</dbReference>
<keyword evidence="4 8" id="KW-0812">Transmembrane</keyword>
<sequence>MAMSKRKRAQVIRWVQYGILVLAVLALVVFADWGKLRHNFFNLEVAGSMFPDVITVALVNTVIYTAMGFGFGLVLAVVLALMRLSQVRAYRWISGFYIEFFRGLPALLVILAVGTGVPIAFGVLIDKYTAIMIALGLVGGAYMAETLRAGIQAVPRGQVEAARSLGMSPGRTTVTIVIPQAFKIILPPLTNELILLTKDSSLALFLGASIAEYELTQFGRVALNSSQSLTPVLIAGFCYLIITIPLSYLSRYLERRTGGAKISTPESTEVKA</sequence>
<feature type="domain" description="ABC transmembrane type-1" evidence="9">
    <location>
        <begin position="58"/>
        <end position="250"/>
    </location>
</feature>
<dbReference type="Gene3D" id="1.10.3720.10">
    <property type="entry name" value="MetI-like"/>
    <property type="match status" value="1"/>
</dbReference>
<feature type="transmembrane region" description="Helical" evidence="8">
    <location>
        <begin position="53"/>
        <end position="82"/>
    </location>
</feature>
<dbReference type="InterPro" id="IPR035906">
    <property type="entry name" value="MetI-like_sf"/>
</dbReference>
<dbReference type="InterPro" id="IPR000515">
    <property type="entry name" value="MetI-like"/>
</dbReference>
<dbReference type="Proteomes" id="UP000185696">
    <property type="component" value="Unassembled WGS sequence"/>
</dbReference>
<protein>
    <submittedName>
        <fullName evidence="10">ABC transporter permease</fullName>
    </submittedName>
</protein>
<dbReference type="EMBL" id="MSIF01000009">
    <property type="protein sequence ID" value="OLF09429.1"/>
    <property type="molecule type" value="Genomic_DNA"/>
</dbReference>
<feature type="transmembrane region" description="Helical" evidence="8">
    <location>
        <begin position="103"/>
        <end position="124"/>
    </location>
</feature>
<evidence type="ECO:0000256" key="5">
    <source>
        <dbReference type="ARBA" id="ARBA00022970"/>
    </source>
</evidence>
<dbReference type="InterPro" id="IPR010065">
    <property type="entry name" value="AA_ABC_transptr_permease_3TM"/>
</dbReference>
<evidence type="ECO:0000313" key="11">
    <source>
        <dbReference type="Proteomes" id="UP000185696"/>
    </source>
</evidence>
<dbReference type="PROSITE" id="PS50928">
    <property type="entry name" value="ABC_TM1"/>
    <property type="match status" value="1"/>
</dbReference>